<feature type="transmembrane region" description="Helical" evidence="5">
    <location>
        <begin position="38"/>
        <end position="56"/>
    </location>
</feature>
<evidence type="ECO:0000256" key="3">
    <source>
        <dbReference type="ARBA" id="ARBA00022989"/>
    </source>
</evidence>
<keyword evidence="4 5" id="KW-0472">Membrane</keyword>
<dbReference type="Pfam" id="PF13886">
    <property type="entry name" value="TM7S3_TM198"/>
    <property type="match status" value="1"/>
</dbReference>
<keyword evidence="8" id="KW-1185">Reference proteome</keyword>
<proteinExistence type="predicted"/>
<evidence type="ECO:0000256" key="1">
    <source>
        <dbReference type="ARBA" id="ARBA00004141"/>
    </source>
</evidence>
<dbReference type="Proteomes" id="UP001597033">
    <property type="component" value="Unassembled WGS sequence"/>
</dbReference>
<dbReference type="EMBL" id="JBHTKN010000005">
    <property type="protein sequence ID" value="MFD1042445.1"/>
    <property type="molecule type" value="Genomic_DNA"/>
</dbReference>
<feature type="transmembrane region" description="Helical" evidence="5">
    <location>
        <begin position="116"/>
        <end position="135"/>
    </location>
</feature>
<feature type="domain" description="TM7S3/TM198-like" evidence="6">
    <location>
        <begin position="43"/>
        <end position="196"/>
    </location>
</feature>
<evidence type="ECO:0000256" key="2">
    <source>
        <dbReference type="ARBA" id="ARBA00022692"/>
    </source>
</evidence>
<protein>
    <submittedName>
        <fullName evidence="7">DUF4203 domain-containing protein</fullName>
    </submittedName>
</protein>
<evidence type="ECO:0000313" key="7">
    <source>
        <dbReference type="EMBL" id="MFD1042445.1"/>
    </source>
</evidence>
<comment type="caution">
    <text evidence="7">The sequence shown here is derived from an EMBL/GenBank/DDBJ whole genome shotgun (WGS) entry which is preliminary data.</text>
</comment>
<evidence type="ECO:0000256" key="4">
    <source>
        <dbReference type="ARBA" id="ARBA00023136"/>
    </source>
</evidence>
<organism evidence="7 8">
    <name type="scientific">Pseudoxanthomonas kaohsiungensis</name>
    <dbReference type="NCBI Taxonomy" id="283923"/>
    <lineage>
        <taxon>Bacteria</taxon>
        <taxon>Pseudomonadati</taxon>
        <taxon>Pseudomonadota</taxon>
        <taxon>Gammaproteobacteria</taxon>
        <taxon>Lysobacterales</taxon>
        <taxon>Lysobacteraceae</taxon>
        <taxon>Pseudoxanthomonas</taxon>
    </lineage>
</organism>
<accession>A0ABW3M0A8</accession>
<evidence type="ECO:0000256" key="5">
    <source>
        <dbReference type="SAM" id="Phobius"/>
    </source>
</evidence>
<keyword evidence="3 5" id="KW-1133">Transmembrane helix</keyword>
<evidence type="ECO:0000259" key="6">
    <source>
        <dbReference type="Pfam" id="PF13886"/>
    </source>
</evidence>
<feature type="transmembrane region" description="Helical" evidence="5">
    <location>
        <begin position="141"/>
        <end position="161"/>
    </location>
</feature>
<feature type="transmembrane region" description="Helical" evidence="5">
    <location>
        <begin position="173"/>
        <end position="191"/>
    </location>
</feature>
<comment type="subcellular location">
    <subcellularLocation>
        <location evidence="1">Membrane</location>
        <topology evidence="1">Multi-pass membrane protein</topology>
    </subcellularLocation>
</comment>
<feature type="transmembrane region" description="Helical" evidence="5">
    <location>
        <begin position="197"/>
        <end position="215"/>
    </location>
</feature>
<evidence type="ECO:0000313" key="8">
    <source>
        <dbReference type="Proteomes" id="UP001597033"/>
    </source>
</evidence>
<sequence>MAASLITVNPAVGGQALPRASLLRSAHVPPDGSSAMDYAFLWGVIALACGTVMIVYGATMFRVVLAFAGFYIGFGLVSATLGTISGGPSPAIQTIIAIILGAALGGVLYSFASLAVYAAGAILGLVLALFFASLVGIGGSWLLTVLALAGVGAGAFGGRYLGQWLTILSSAIAGAYFSVTGLALIFGAQAANGMMPVNARTLVVFALLAAISFLAQARTRNLRRSGAFIR</sequence>
<keyword evidence="2 5" id="KW-0812">Transmembrane</keyword>
<dbReference type="InterPro" id="IPR025256">
    <property type="entry name" value="TM7S3/TM198-like_dom"/>
</dbReference>
<dbReference type="RefSeq" id="WP_162375999.1">
    <property type="nucleotide sequence ID" value="NZ_JBHTKN010000005.1"/>
</dbReference>
<feature type="transmembrane region" description="Helical" evidence="5">
    <location>
        <begin position="90"/>
        <end position="109"/>
    </location>
</feature>
<reference evidence="8" key="1">
    <citation type="journal article" date="2019" name="Int. J. Syst. Evol. Microbiol.">
        <title>The Global Catalogue of Microorganisms (GCM) 10K type strain sequencing project: providing services to taxonomists for standard genome sequencing and annotation.</title>
        <authorList>
            <consortium name="The Broad Institute Genomics Platform"/>
            <consortium name="The Broad Institute Genome Sequencing Center for Infectious Disease"/>
            <person name="Wu L."/>
            <person name="Ma J."/>
        </authorList>
    </citation>
    <scope>NUCLEOTIDE SEQUENCE [LARGE SCALE GENOMIC DNA]</scope>
    <source>
        <strain evidence="8">CCUG 55854</strain>
    </source>
</reference>
<gene>
    <name evidence="7" type="ORF">ACFQ2N_08785</name>
</gene>
<name>A0ABW3M0A8_9GAMM</name>
<feature type="transmembrane region" description="Helical" evidence="5">
    <location>
        <begin position="63"/>
        <end position="84"/>
    </location>
</feature>